<evidence type="ECO:0000256" key="3">
    <source>
        <dbReference type="ARBA" id="ARBA00008685"/>
    </source>
</evidence>
<dbReference type="SUPFAM" id="SSF46689">
    <property type="entry name" value="Homeodomain-like"/>
    <property type="match status" value="1"/>
</dbReference>
<keyword evidence="4" id="KW-1003">Cell membrane</keyword>
<evidence type="ECO:0000256" key="6">
    <source>
        <dbReference type="ARBA" id="ARBA00022989"/>
    </source>
</evidence>
<keyword evidence="8 13" id="KW-0675">Receptor</keyword>
<protein>
    <submittedName>
        <fullName evidence="13">Variant Ionotropic Glutamate Receptor</fullName>
    </submittedName>
</protein>
<organism evidence="13 14">
    <name type="scientific">Penaeus vannamei</name>
    <name type="common">Whiteleg shrimp</name>
    <name type="synonym">Litopenaeus vannamei</name>
    <dbReference type="NCBI Taxonomy" id="6689"/>
    <lineage>
        <taxon>Eukaryota</taxon>
        <taxon>Metazoa</taxon>
        <taxon>Ecdysozoa</taxon>
        <taxon>Arthropoda</taxon>
        <taxon>Crustacea</taxon>
        <taxon>Multicrustacea</taxon>
        <taxon>Malacostraca</taxon>
        <taxon>Eumalacostraca</taxon>
        <taxon>Eucarida</taxon>
        <taxon>Decapoda</taxon>
        <taxon>Dendrobranchiata</taxon>
        <taxon>Penaeoidea</taxon>
        <taxon>Penaeidae</taxon>
        <taxon>Penaeus</taxon>
    </lineage>
</organism>
<dbReference type="InterPro" id="IPR052192">
    <property type="entry name" value="Insect_Ionotropic_Sensory_Rcpt"/>
</dbReference>
<feature type="transmembrane region" description="Helical" evidence="11">
    <location>
        <begin position="452"/>
        <end position="472"/>
    </location>
</feature>
<dbReference type="Gene3D" id="3.40.190.10">
    <property type="entry name" value="Periplasmic binding protein-like II"/>
    <property type="match status" value="1"/>
</dbReference>
<keyword evidence="6 11" id="KW-1133">Transmembrane helix</keyword>
<dbReference type="Pfam" id="PF00060">
    <property type="entry name" value="Lig_chan"/>
    <property type="match status" value="1"/>
</dbReference>
<feature type="region of interest" description="Disordered" evidence="10">
    <location>
        <begin position="410"/>
        <end position="435"/>
    </location>
</feature>
<dbReference type="InterPro" id="IPR001320">
    <property type="entry name" value="Iontro_rcpt_C"/>
</dbReference>
<evidence type="ECO:0000313" key="14">
    <source>
        <dbReference type="Proteomes" id="UP000283509"/>
    </source>
</evidence>
<accession>A0A423TS49</accession>
<dbReference type="PANTHER" id="PTHR42643">
    <property type="entry name" value="IONOTROPIC RECEPTOR 20A-RELATED"/>
    <property type="match status" value="1"/>
</dbReference>
<comment type="caution">
    <text evidence="13">The sequence shown here is derived from an EMBL/GenBank/DDBJ whole genome shotgun (WGS) entry which is preliminary data.</text>
</comment>
<dbReference type="OrthoDB" id="6377023at2759"/>
<dbReference type="Pfam" id="PF13384">
    <property type="entry name" value="HTH_23"/>
    <property type="match status" value="1"/>
</dbReference>
<keyword evidence="7 11" id="KW-0472">Membrane</keyword>
<feature type="transmembrane region" description="Helical" evidence="11">
    <location>
        <begin position="242"/>
        <end position="260"/>
    </location>
</feature>
<feature type="domain" description="Ionotropic glutamate receptor C-terminal" evidence="12">
    <location>
        <begin position="180"/>
        <end position="459"/>
    </location>
</feature>
<comment type="subcellular location">
    <subcellularLocation>
        <location evidence="2">Cell membrane</location>
        <topology evidence="2">Multi-pass membrane protein</topology>
    </subcellularLocation>
    <subcellularLocation>
        <location evidence="1">Nucleus</location>
    </subcellularLocation>
</comment>
<keyword evidence="9" id="KW-0325">Glycoprotein</keyword>
<dbReference type="GO" id="GO:0050906">
    <property type="term" value="P:detection of stimulus involved in sensory perception"/>
    <property type="evidence" value="ECO:0007669"/>
    <property type="project" value="UniProtKB-ARBA"/>
</dbReference>
<evidence type="ECO:0000259" key="12">
    <source>
        <dbReference type="Pfam" id="PF00060"/>
    </source>
</evidence>
<dbReference type="InterPro" id="IPR009057">
    <property type="entry name" value="Homeodomain-like_sf"/>
</dbReference>
<dbReference type="SUPFAM" id="SSF53850">
    <property type="entry name" value="Periplasmic binding protein-like II"/>
    <property type="match status" value="1"/>
</dbReference>
<evidence type="ECO:0000256" key="8">
    <source>
        <dbReference type="ARBA" id="ARBA00023170"/>
    </source>
</evidence>
<dbReference type="PANTHER" id="PTHR42643:SF39">
    <property type="entry name" value="IONOTROPIC RECEPTOR 56A-RELATED"/>
    <property type="match status" value="1"/>
</dbReference>
<dbReference type="Gene3D" id="1.10.10.10">
    <property type="entry name" value="Winged helix-like DNA-binding domain superfamily/Winged helix DNA-binding domain"/>
    <property type="match status" value="1"/>
</dbReference>
<dbReference type="AlphaFoldDB" id="A0A423TS49"/>
<comment type="similarity">
    <text evidence="3">Belongs to the glutamate-gated ion channel (TC 1.A.10.1) family.</text>
</comment>
<feature type="transmembrane region" description="Helical" evidence="11">
    <location>
        <begin position="180"/>
        <end position="201"/>
    </location>
</feature>
<dbReference type="GO" id="GO:0005886">
    <property type="term" value="C:plasma membrane"/>
    <property type="evidence" value="ECO:0007669"/>
    <property type="project" value="UniProtKB-SubCell"/>
</dbReference>
<keyword evidence="5 11" id="KW-0812">Transmembrane</keyword>
<feature type="region of interest" description="Disordered" evidence="10">
    <location>
        <begin position="477"/>
        <end position="528"/>
    </location>
</feature>
<gene>
    <name evidence="13" type="ORF">C7M84_001980</name>
</gene>
<evidence type="ECO:0000256" key="5">
    <source>
        <dbReference type="ARBA" id="ARBA00022692"/>
    </source>
</evidence>
<dbReference type="Gene3D" id="1.10.287.70">
    <property type="match status" value="1"/>
</dbReference>
<dbReference type="GO" id="GO:0015276">
    <property type="term" value="F:ligand-gated monoatomic ion channel activity"/>
    <property type="evidence" value="ECO:0007669"/>
    <property type="project" value="InterPro"/>
</dbReference>
<name>A0A423TS49_PENVA</name>
<evidence type="ECO:0000256" key="1">
    <source>
        <dbReference type="ARBA" id="ARBA00004123"/>
    </source>
</evidence>
<proteinExistence type="inferred from homology"/>
<dbReference type="GO" id="GO:0005634">
    <property type="term" value="C:nucleus"/>
    <property type="evidence" value="ECO:0007669"/>
    <property type="project" value="UniProtKB-SubCell"/>
</dbReference>
<evidence type="ECO:0000256" key="4">
    <source>
        <dbReference type="ARBA" id="ARBA00022475"/>
    </source>
</evidence>
<evidence type="ECO:0000313" key="13">
    <source>
        <dbReference type="EMBL" id="ROT79300.1"/>
    </source>
</evidence>
<reference evidence="13 14" key="2">
    <citation type="submission" date="2019-01" db="EMBL/GenBank/DDBJ databases">
        <title>The decoding of complex shrimp genome reveals the adaptation for benthos swimmer, frequently molting mechanism and breeding impact on genome.</title>
        <authorList>
            <person name="Sun Y."/>
            <person name="Gao Y."/>
            <person name="Yu Y."/>
        </authorList>
    </citation>
    <scope>NUCLEOTIDE SEQUENCE [LARGE SCALE GENOMIC DNA]</scope>
    <source>
        <tissue evidence="13">Muscle</tissue>
    </source>
</reference>
<evidence type="ECO:0000256" key="2">
    <source>
        <dbReference type="ARBA" id="ARBA00004651"/>
    </source>
</evidence>
<evidence type="ECO:0000256" key="10">
    <source>
        <dbReference type="SAM" id="MobiDB-lite"/>
    </source>
</evidence>
<dbReference type="Proteomes" id="UP000283509">
    <property type="component" value="Unassembled WGS sequence"/>
</dbReference>
<dbReference type="EMBL" id="QCYY01001261">
    <property type="protein sequence ID" value="ROT79300.1"/>
    <property type="molecule type" value="Genomic_DNA"/>
</dbReference>
<evidence type="ECO:0000256" key="7">
    <source>
        <dbReference type="ARBA" id="ARBA00023136"/>
    </source>
</evidence>
<keyword evidence="14" id="KW-1185">Reference proteome</keyword>
<feature type="compositionally biased region" description="Basic and acidic residues" evidence="10">
    <location>
        <begin position="410"/>
        <end position="431"/>
    </location>
</feature>
<reference evidence="13 14" key="1">
    <citation type="submission" date="2018-04" db="EMBL/GenBank/DDBJ databases">
        <authorList>
            <person name="Zhang X."/>
            <person name="Yuan J."/>
            <person name="Li F."/>
            <person name="Xiang J."/>
        </authorList>
    </citation>
    <scope>NUCLEOTIDE SEQUENCE [LARGE SCALE GENOMIC DNA]</scope>
    <source>
        <tissue evidence="13">Muscle</tissue>
    </source>
</reference>
<evidence type="ECO:0000256" key="11">
    <source>
        <dbReference type="SAM" id="Phobius"/>
    </source>
</evidence>
<dbReference type="InterPro" id="IPR036388">
    <property type="entry name" value="WH-like_DNA-bd_sf"/>
</dbReference>
<evidence type="ECO:0000256" key="9">
    <source>
        <dbReference type="ARBA" id="ARBA00023180"/>
    </source>
</evidence>
<sequence>MRHTTLTDLARRLHSCSIYVHLPFSTKAKVVHVASWTASQELSLKAKTALFPEKFNNFHSGLINITALPFRPYWVEEVTEAADGTILKTYAGSDGQLMNTLAERLNFTFRVMEVKDWDEVTSKVVERKAFMSGVYHVLLPQRRKRYDFTFAYERAITEFSMAKPALRPRWQSLYYPLDENVWFCILALLALTPLFALLIICGGKLAHKDEQADARTVTLEMVGSLLGQSIAERTGQRSGGRVMLASWLIFAFILTTAYRGNLTAALTLPKYPPRVETLPELVGVVDKITMPPYGAEFKEFFSQSDSIVFQTIAKKMQLVSNILDGLKGINEKQSHMDGERYLRLAIAEHFTLADGSNRLYVGRGSVLPTIAGLPIPHDAPYKPQVDRLLMTIIEAGLYEKWSEDMLNQARREGRQRERNLKKLQETGKDNVETEGSDDSIKALTIVHMQGPLMLLLLGLILALMVFVVEGVVSSHYNSALDPPPTTRVSRREEPITPKGEISTNQIKASEARSQPPCAGVPLRKRRGTTSRRHTPALHLLRNGCLRSFLFLWAVAPRTPPPCRRPLVHTRRDERYAIVRLWQSGLSARLIADETGTSTTTVYRWVRRWQEDGNVENKPRVDRNPFCSLGLAPGNDLAPGNSLQSTVASHFLRNFELSSTWPKDFLAPYAPPRDQIGPFAFHGESTTLPQQISLTTPSFSVSSPPLVSLACFPPADRISWTQPKNSGN</sequence>